<dbReference type="Gene3D" id="3.40.50.300">
    <property type="entry name" value="P-loop containing nucleotide triphosphate hydrolases"/>
    <property type="match status" value="1"/>
</dbReference>
<dbReference type="InterPro" id="IPR009000">
    <property type="entry name" value="Transl_B-barrel_sf"/>
</dbReference>
<dbReference type="NCBIfam" id="TIGR00231">
    <property type="entry name" value="small_GTP"/>
    <property type="match status" value="1"/>
</dbReference>
<dbReference type="InterPro" id="IPR027417">
    <property type="entry name" value="P-loop_NTPase"/>
</dbReference>
<comment type="catalytic activity">
    <reaction evidence="6">
        <text>GTP + H2O = GDP + phosphate + H(+)</text>
        <dbReference type="Rhea" id="RHEA:19669"/>
        <dbReference type="ChEBI" id="CHEBI:15377"/>
        <dbReference type="ChEBI" id="CHEBI:15378"/>
        <dbReference type="ChEBI" id="CHEBI:37565"/>
        <dbReference type="ChEBI" id="CHEBI:43474"/>
        <dbReference type="ChEBI" id="CHEBI:58189"/>
        <dbReference type="EC" id="3.6.5.3"/>
    </reaction>
</comment>
<comment type="caution">
    <text evidence="8">The sequence shown here is derived from an EMBL/GenBank/DDBJ whole genome shotgun (WGS) entry which is preliminary data.</text>
</comment>
<gene>
    <name evidence="6 8" type="primary">tuf</name>
    <name evidence="8" type="ORF">NDI76_11685</name>
</gene>
<accession>A0ABU2GF25</accession>
<dbReference type="NCBIfam" id="TIGR00483">
    <property type="entry name" value="EF-1_alpha"/>
    <property type="match status" value="1"/>
</dbReference>
<keyword evidence="2 6" id="KW-0251">Elongation factor</keyword>
<dbReference type="InterPro" id="IPR054696">
    <property type="entry name" value="GTP-eEF1A_C"/>
</dbReference>
<dbReference type="PRINTS" id="PR00315">
    <property type="entry name" value="ELONGATNFCT"/>
</dbReference>
<dbReference type="InterPro" id="IPR009001">
    <property type="entry name" value="Transl_elong_EF1A/Init_IF2_C"/>
</dbReference>
<comment type="similarity">
    <text evidence="6">Belongs to the TRAFAC class translation factor GTPase superfamily. Classic translation factor GTPase family. EF-Tu/EF-1A subfamily.</text>
</comment>
<feature type="binding site" evidence="6">
    <location>
        <begin position="145"/>
        <end position="148"/>
    </location>
    <ligand>
        <name>GTP</name>
        <dbReference type="ChEBI" id="CHEBI:37565"/>
    </ligand>
</feature>
<dbReference type="HAMAP" id="MF_00118_A">
    <property type="entry name" value="EF_Tu_A"/>
    <property type="match status" value="1"/>
</dbReference>
<feature type="binding site" evidence="6">
    <location>
        <begin position="90"/>
        <end position="94"/>
    </location>
    <ligand>
        <name>GTP</name>
        <dbReference type="ChEBI" id="CHEBI:37565"/>
    </ligand>
</feature>
<reference evidence="8 9" key="1">
    <citation type="submission" date="2022-06" db="EMBL/GenBank/DDBJ databases">
        <title>Halogeometricum sp. a new haloarchaeum isolate from saline soil.</title>
        <authorList>
            <person name="Strakova D."/>
            <person name="Galisteo C."/>
            <person name="Sanchez-Porro C."/>
            <person name="Ventosa A."/>
        </authorList>
    </citation>
    <scope>NUCLEOTIDE SEQUENCE [LARGE SCALE GENOMIC DNA]</scope>
    <source>
        <strain evidence="8 9">S1BR25-6</strain>
    </source>
</reference>
<keyword evidence="3 6" id="KW-0378">Hydrolase</keyword>
<evidence type="ECO:0000256" key="1">
    <source>
        <dbReference type="ARBA" id="ARBA00022741"/>
    </source>
</evidence>
<feature type="binding site" evidence="6">
    <location>
        <begin position="13"/>
        <end position="20"/>
    </location>
    <ligand>
        <name>GTP</name>
        <dbReference type="ChEBI" id="CHEBI:37565"/>
    </ligand>
</feature>
<dbReference type="CDD" id="cd03693">
    <property type="entry name" value="EF1_alpha_II"/>
    <property type="match status" value="1"/>
</dbReference>
<dbReference type="InterPro" id="IPR004161">
    <property type="entry name" value="EFTu-like_2"/>
</dbReference>
<evidence type="ECO:0000259" key="7">
    <source>
        <dbReference type="PROSITE" id="PS51722"/>
    </source>
</evidence>
<dbReference type="PROSITE" id="PS51722">
    <property type="entry name" value="G_TR_2"/>
    <property type="match status" value="1"/>
</dbReference>
<proteinExistence type="inferred from homology"/>
<dbReference type="InterPro" id="IPR031157">
    <property type="entry name" value="G_TR_CS"/>
</dbReference>
<dbReference type="PROSITE" id="PS00301">
    <property type="entry name" value="G_TR_1"/>
    <property type="match status" value="1"/>
</dbReference>
<dbReference type="SUPFAM" id="SSF50465">
    <property type="entry name" value="EF-Tu/eEF-1alpha/eIF2-gamma C-terminal domain"/>
    <property type="match status" value="1"/>
</dbReference>
<evidence type="ECO:0000313" key="9">
    <source>
        <dbReference type="Proteomes" id="UP001257060"/>
    </source>
</evidence>
<dbReference type="CDD" id="cd01883">
    <property type="entry name" value="EF1_alpha"/>
    <property type="match status" value="1"/>
</dbReference>
<keyword evidence="4 6" id="KW-0648">Protein biosynthesis</keyword>
<dbReference type="Gene3D" id="2.40.30.10">
    <property type="entry name" value="Translation factors"/>
    <property type="match status" value="2"/>
</dbReference>
<dbReference type="InterPro" id="IPR050100">
    <property type="entry name" value="TRAFAC_GTPase_members"/>
</dbReference>
<dbReference type="InterPro" id="IPR000795">
    <property type="entry name" value="T_Tr_GTP-bd_dom"/>
</dbReference>
<protein>
    <recommendedName>
        <fullName evidence="6">Elongation factor 1-alpha</fullName>
        <shortName evidence="6">EF-1-alpha</shortName>
        <ecNumber evidence="6">3.6.5.3</ecNumber>
    </recommendedName>
    <alternativeName>
        <fullName evidence="6">Elongation factor Tu</fullName>
        <shortName evidence="6">EF-Tu</shortName>
    </alternativeName>
</protein>
<dbReference type="EMBL" id="JAMQOP010000002">
    <property type="protein sequence ID" value="MDS0299403.1"/>
    <property type="molecule type" value="Genomic_DNA"/>
</dbReference>
<comment type="subcellular location">
    <subcellularLocation>
        <location evidence="6">Cytoplasm</location>
    </subcellularLocation>
</comment>
<evidence type="ECO:0000313" key="8">
    <source>
        <dbReference type="EMBL" id="MDS0299403.1"/>
    </source>
</evidence>
<dbReference type="SUPFAM" id="SSF52540">
    <property type="entry name" value="P-loop containing nucleoside triphosphate hydrolases"/>
    <property type="match status" value="1"/>
</dbReference>
<evidence type="ECO:0000256" key="6">
    <source>
        <dbReference type="HAMAP-Rule" id="MF_00118"/>
    </source>
</evidence>
<evidence type="ECO:0000256" key="2">
    <source>
        <dbReference type="ARBA" id="ARBA00022768"/>
    </source>
</evidence>
<dbReference type="Pfam" id="PF03144">
    <property type="entry name" value="GTP_EFTU_D2"/>
    <property type="match status" value="1"/>
</dbReference>
<dbReference type="Pfam" id="PF00009">
    <property type="entry name" value="GTP_EFTU"/>
    <property type="match status" value="1"/>
</dbReference>
<dbReference type="EC" id="3.6.5.3" evidence="6"/>
<keyword evidence="1 6" id="KW-0547">Nucleotide-binding</keyword>
<keyword evidence="6" id="KW-0963">Cytoplasm</keyword>
<dbReference type="PANTHER" id="PTHR23115">
    <property type="entry name" value="TRANSLATION FACTOR"/>
    <property type="match status" value="1"/>
</dbReference>
<name>A0ABU2GF25_9EURY</name>
<dbReference type="GO" id="GO:0003746">
    <property type="term" value="F:translation elongation factor activity"/>
    <property type="evidence" value="ECO:0007669"/>
    <property type="project" value="UniProtKB-KW"/>
</dbReference>
<dbReference type="Proteomes" id="UP001257060">
    <property type="component" value="Unassembled WGS sequence"/>
</dbReference>
<dbReference type="RefSeq" id="WP_310924264.1">
    <property type="nucleotide sequence ID" value="NZ_JAMQOP010000002.1"/>
</dbReference>
<keyword evidence="9" id="KW-1185">Reference proteome</keyword>
<keyword evidence="6" id="KW-0479">Metal-binding</keyword>
<keyword evidence="6" id="KW-0460">Magnesium</keyword>
<dbReference type="CDD" id="cd03705">
    <property type="entry name" value="EF1_alpha_III"/>
    <property type="match status" value="1"/>
</dbReference>
<dbReference type="NCBIfam" id="NF008969">
    <property type="entry name" value="PRK12317.1"/>
    <property type="match status" value="1"/>
</dbReference>
<comment type="function">
    <text evidence="6">GTP hydrolase that promotes the GTP-dependent binding of aminoacyl-tRNA to the A-site of ribosomes during protein biosynthesis.</text>
</comment>
<evidence type="ECO:0000256" key="5">
    <source>
        <dbReference type="ARBA" id="ARBA00023134"/>
    </source>
</evidence>
<evidence type="ECO:0000256" key="4">
    <source>
        <dbReference type="ARBA" id="ARBA00022917"/>
    </source>
</evidence>
<dbReference type="InterPro" id="IPR004539">
    <property type="entry name" value="Transl_elong_EF1A_euk/arc"/>
</dbReference>
<evidence type="ECO:0000256" key="3">
    <source>
        <dbReference type="ARBA" id="ARBA00022801"/>
    </source>
</evidence>
<sequence length="421" mass="45660">MSDKPHQNLAIIGHVDHGKSTLVGRLLFETGSVPEHIIEQHREEAAEKGKSGFEFAYVMDNLAEERERGVTIDIAHQRFDTDKYYFTIVDTPGHRDFVKNMITGASQADHAVLVVAADDGVAPQTREHVFLARTLGIETLIIAINKMDTVGYSEDTYGEIRSEVQDLLKQVRFDTDDARFIPISAFEGDNIAERSENMDWFDGPTVLEALDNLPAPSPPTDAPLRIPIQDVYTISGIGTVPVGRVETGTLNVGDNVSFQPSDVSGEVKTIEMHHEEVDSAGPGDNVGFNVRGIGKDDIRRGDVAGPANAPPSVAETFQAQIVVMQHPSVITAGYTPVIHAHTAQVACTFESIDKKLDPKSGEVAEESPDFIKAGDAAVVTLRPQKPLVLEPSSEIPELGSFAIRDMGQTIAAGKVLEVHGR</sequence>
<dbReference type="SUPFAM" id="SSF50447">
    <property type="entry name" value="Translation proteins"/>
    <property type="match status" value="1"/>
</dbReference>
<dbReference type="InterPro" id="IPR005225">
    <property type="entry name" value="Small_GTP-bd"/>
</dbReference>
<feature type="domain" description="Tr-type G" evidence="7">
    <location>
        <begin position="4"/>
        <end position="219"/>
    </location>
</feature>
<feature type="binding site" evidence="6">
    <location>
        <position position="20"/>
    </location>
    <ligand>
        <name>Mg(2+)</name>
        <dbReference type="ChEBI" id="CHEBI:18420"/>
    </ligand>
</feature>
<keyword evidence="5 6" id="KW-0342">GTP-binding</keyword>
<organism evidence="8 9">
    <name type="scientific">Halogeometricum salsisoli</name>
    <dbReference type="NCBI Taxonomy" id="2950536"/>
    <lineage>
        <taxon>Archaea</taxon>
        <taxon>Methanobacteriati</taxon>
        <taxon>Methanobacteriota</taxon>
        <taxon>Stenosarchaea group</taxon>
        <taxon>Halobacteria</taxon>
        <taxon>Halobacteriales</taxon>
        <taxon>Haloferacaceae</taxon>
        <taxon>Halogeometricum</taxon>
    </lineage>
</organism>
<dbReference type="Pfam" id="PF22594">
    <property type="entry name" value="GTP-eEF1A_C"/>
    <property type="match status" value="1"/>
</dbReference>